<dbReference type="InterPro" id="IPR011333">
    <property type="entry name" value="SKP1/BTB/POZ_sf"/>
</dbReference>
<dbReference type="InterPro" id="IPR000210">
    <property type="entry name" value="BTB/POZ_dom"/>
</dbReference>
<name>A0A9N9DXZ5_9GLOM</name>
<dbReference type="OrthoDB" id="6359816at2759"/>
<protein>
    <submittedName>
        <fullName evidence="2">16591_t:CDS:1</fullName>
    </submittedName>
</protein>
<gene>
    <name evidence="2" type="ORF">CPELLU_LOCUS9618</name>
</gene>
<sequence>MMLYRHEDDKIRRYEESDKIIFSYDWLIKDFKQLYKNEKNNVVLFNDFISPPSTTMNTIKDPNIKLSDPGTLWRLKLELFNEQGYLSLFILYCPNRFDDDNDIYSRLVRIGFELFINDSTNKANLIKSYPPYAHFIRKTNENPCYGIQQFCGSKIIFDDNSIHDMHILIRTNFYCPNFGITGIPIIHPKFLTSFGSEFNNEEFSDIIFLLDCHNRIHASNLILGLRSAFFKRCFNKNRMPQTVKIQNVRYEHFNFLIYFIYTGKLPENSVLSWDASKNLIRLANMYEVKELEEFIAMEMEKMINIDVWDEILQISWRIENEKLKASVLNYIRQNWNHLVKTKKMTELLSCNDSDKVNELSSCGNNEIREMNNNNEIVNELCSETGRLDI</sequence>
<dbReference type="InterPro" id="IPR008974">
    <property type="entry name" value="TRAF-like"/>
</dbReference>
<dbReference type="Gene3D" id="3.30.710.10">
    <property type="entry name" value="Potassium Channel Kv1.1, Chain A"/>
    <property type="match status" value="1"/>
</dbReference>
<dbReference type="SMART" id="SM00225">
    <property type="entry name" value="BTB"/>
    <property type="match status" value="1"/>
</dbReference>
<reference evidence="2" key="1">
    <citation type="submission" date="2021-06" db="EMBL/GenBank/DDBJ databases">
        <authorList>
            <person name="Kallberg Y."/>
            <person name="Tangrot J."/>
            <person name="Rosling A."/>
        </authorList>
    </citation>
    <scope>NUCLEOTIDE SEQUENCE</scope>
    <source>
        <strain evidence="2">FL966</strain>
    </source>
</reference>
<keyword evidence="3" id="KW-1185">Reference proteome</keyword>
<dbReference type="AlphaFoldDB" id="A0A9N9DXZ5"/>
<evidence type="ECO:0000313" key="2">
    <source>
        <dbReference type="EMBL" id="CAG8656931.1"/>
    </source>
</evidence>
<feature type="domain" description="BTB" evidence="1">
    <location>
        <begin position="204"/>
        <end position="269"/>
    </location>
</feature>
<dbReference type="PANTHER" id="PTHR24413">
    <property type="entry name" value="SPECKLE-TYPE POZ PROTEIN"/>
    <property type="match status" value="1"/>
</dbReference>
<comment type="caution">
    <text evidence="2">The sequence shown here is derived from an EMBL/GenBank/DDBJ whole genome shotgun (WGS) entry which is preliminary data.</text>
</comment>
<evidence type="ECO:0000259" key="1">
    <source>
        <dbReference type="PROSITE" id="PS50097"/>
    </source>
</evidence>
<dbReference type="PROSITE" id="PS50097">
    <property type="entry name" value="BTB"/>
    <property type="match status" value="1"/>
</dbReference>
<dbReference type="Gene3D" id="2.60.210.10">
    <property type="entry name" value="Apoptosis, Tumor Necrosis Factor Receptor Associated Protein 2, Chain A"/>
    <property type="match status" value="1"/>
</dbReference>
<accession>A0A9N9DXZ5</accession>
<dbReference type="EMBL" id="CAJVQA010007453">
    <property type="protein sequence ID" value="CAG8656931.1"/>
    <property type="molecule type" value="Genomic_DNA"/>
</dbReference>
<dbReference type="Pfam" id="PF00651">
    <property type="entry name" value="BTB"/>
    <property type="match status" value="1"/>
</dbReference>
<dbReference type="SUPFAM" id="SSF54695">
    <property type="entry name" value="POZ domain"/>
    <property type="match status" value="1"/>
</dbReference>
<organism evidence="2 3">
    <name type="scientific">Cetraspora pellucida</name>
    <dbReference type="NCBI Taxonomy" id="1433469"/>
    <lineage>
        <taxon>Eukaryota</taxon>
        <taxon>Fungi</taxon>
        <taxon>Fungi incertae sedis</taxon>
        <taxon>Mucoromycota</taxon>
        <taxon>Glomeromycotina</taxon>
        <taxon>Glomeromycetes</taxon>
        <taxon>Diversisporales</taxon>
        <taxon>Gigasporaceae</taxon>
        <taxon>Cetraspora</taxon>
    </lineage>
</organism>
<proteinExistence type="predicted"/>
<evidence type="ECO:0000313" key="3">
    <source>
        <dbReference type="Proteomes" id="UP000789759"/>
    </source>
</evidence>
<dbReference type="Proteomes" id="UP000789759">
    <property type="component" value="Unassembled WGS sequence"/>
</dbReference>